<keyword evidence="2 5" id="KW-0812">Transmembrane</keyword>
<evidence type="ECO:0000256" key="5">
    <source>
        <dbReference type="SAM" id="Phobius"/>
    </source>
</evidence>
<evidence type="ECO:0008006" key="8">
    <source>
        <dbReference type="Google" id="ProtNLM"/>
    </source>
</evidence>
<feature type="transmembrane region" description="Helical" evidence="5">
    <location>
        <begin position="79"/>
        <end position="102"/>
    </location>
</feature>
<feature type="transmembrane region" description="Helical" evidence="5">
    <location>
        <begin position="155"/>
        <end position="176"/>
    </location>
</feature>
<dbReference type="GO" id="GO:0005385">
    <property type="term" value="F:zinc ion transmembrane transporter activity"/>
    <property type="evidence" value="ECO:0007669"/>
    <property type="project" value="TreeGrafter"/>
</dbReference>
<feature type="transmembrane region" description="Helical" evidence="5">
    <location>
        <begin position="37"/>
        <end position="59"/>
    </location>
</feature>
<keyword evidence="3 5" id="KW-1133">Transmembrane helix</keyword>
<gene>
    <name evidence="6" type="ORF">DM860_011634</name>
</gene>
<sequence>MAQARNRPKKKLANKLHSSDPFLINYKLPMNKFSTEYLLSTWLFFLALLIFPVLGVSAGNDCRDDSGADGQHRLEALKYKLIAVASILSSGAVGVSIPLVAGRRFPAFTPESNLFVLVKAFAAGVILATGFVHVLPDSFESLGSPCLPEKPWGDFPFPGLVAMLAAIATMMVHLAATSYYMRAHGHAHGSPPSPSGFQNLYIQFHKRKNQYY</sequence>
<proteinExistence type="predicted"/>
<dbReference type="Proteomes" id="UP000249390">
    <property type="component" value="Unassembled WGS sequence"/>
</dbReference>
<organism evidence="6 7">
    <name type="scientific">Cuscuta australis</name>
    <dbReference type="NCBI Taxonomy" id="267555"/>
    <lineage>
        <taxon>Eukaryota</taxon>
        <taxon>Viridiplantae</taxon>
        <taxon>Streptophyta</taxon>
        <taxon>Embryophyta</taxon>
        <taxon>Tracheophyta</taxon>
        <taxon>Spermatophyta</taxon>
        <taxon>Magnoliopsida</taxon>
        <taxon>eudicotyledons</taxon>
        <taxon>Gunneridae</taxon>
        <taxon>Pentapetalae</taxon>
        <taxon>asterids</taxon>
        <taxon>lamiids</taxon>
        <taxon>Solanales</taxon>
        <taxon>Convolvulaceae</taxon>
        <taxon>Cuscuteae</taxon>
        <taxon>Cuscuta</taxon>
        <taxon>Cuscuta subgen. Grammica</taxon>
        <taxon>Cuscuta sect. Cleistogrammica</taxon>
    </lineage>
</organism>
<dbReference type="PANTHER" id="PTHR11040:SF153">
    <property type="entry name" value="ZINC TRANSPORTER 8-LIKE"/>
    <property type="match status" value="1"/>
</dbReference>
<keyword evidence="7" id="KW-1185">Reference proteome</keyword>
<reference evidence="6 7" key="1">
    <citation type="submission" date="2018-06" db="EMBL/GenBank/DDBJ databases">
        <title>The Genome of Cuscuta australis (Dodder) Provides Insight into the Evolution of Plant Parasitism.</title>
        <authorList>
            <person name="Liu H."/>
        </authorList>
    </citation>
    <scope>NUCLEOTIDE SEQUENCE [LARGE SCALE GENOMIC DNA]</scope>
    <source>
        <strain evidence="7">cv. Yunnan</strain>
        <tissue evidence="6">Vines</tissue>
    </source>
</reference>
<comment type="caution">
    <text evidence="6">The sequence shown here is derived from an EMBL/GenBank/DDBJ whole genome shotgun (WGS) entry which is preliminary data.</text>
</comment>
<evidence type="ECO:0000313" key="7">
    <source>
        <dbReference type="Proteomes" id="UP000249390"/>
    </source>
</evidence>
<evidence type="ECO:0000256" key="2">
    <source>
        <dbReference type="ARBA" id="ARBA00022692"/>
    </source>
</evidence>
<dbReference type="GO" id="GO:0005886">
    <property type="term" value="C:plasma membrane"/>
    <property type="evidence" value="ECO:0007669"/>
    <property type="project" value="TreeGrafter"/>
</dbReference>
<dbReference type="EMBL" id="NQVE01000143">
    <property type="protein sequence ID" value="RAL44357.1"/>
    <property type="molecule type" value="Genomic_DNA"/>
</dbReference>
<protein>
    <recommendedName>
        <fullName evidence="8">Zinc/iron permease</fullName>
    </recommendedName>
</protein>
<name>A0A328DF28_9ASTE</name>
<keyword evidence="4 5" id="KW-0472">Membrane</keyword>
<dbReference type="Pfam" id="PF02535">
    <property type="entry name" value="Zip"/>
    <property type="match status" value="1"/>
</dbReference>
<dbReference type="AlphaFoldDB" id="A0A328DF28"/>
<comment type="subcellular location">
    <subcellularLocation>
        <location evidence="1">Membrane</location>
        <topology evidence="1">Multi-pass membrane protein</topology>
    </subcellularLocation>
</comment>
<evidence type="ECO:0000256" key="3">
    <source>
        <dbReference type="ARBA" id="ARBA00022989"/>
    </source>
</evidence>
<evidence type="ECO:0000256" key="1">
    <source>
        <dbReference type="ARBA" id="ARBA00004141"/>
    </source>
</evidence>
<evidence type="ECO:0000256" key="4">
    <source>
        <dbReference type="ARBA" id="ARBA00023136"/>
    </source>
</evidence>
<accession>A0A328DF28</accession>
<feature type="transmembrane region" description="Helical" evidence="5">
    <location>
        <begin position="114"/>
        <end position="135"/>
    </location>
</feature>
<evidence type="ECO:0000313" key="6">
    <source>
        <dbReference type="EMBL" id="RAL44357.1"/>
    </source>
</evidence>
<dbReference type="PANTHER" id="PTHR11040">
    <property type="entry name" value="ZINC/IRON TRANSPORTER"/>
    <property type="match status" value="1"/>
</dbReference>
<dbReference type="InterPro" id="IPR003689">
    <property type="entry name" value="ZIP"/>
</dbReference>